<dbReference type="OrthoDB" id="2352801at2"/>
<gene>
    <name evidence="1" type="ORF">CF394_00935</name>
</gene>
<comment type="caution">
    <text evidence="1">The sequence shown here is derived from an EMBL/GenBank/DDBJ whole genome shotgun (WGS) entry which is preliminary data.</text>
</comment>
<keyword evidence="2" id="KW-1185">Reference proteome</keyword>
<proteinExistence type="predicted"/>
<dbReference type="RefSeq" id="WP_094941394.1">
    <property type="nucleotide sequence ID" value="NZ_NOKQ01000134.1"/>
</dbReference>
<sequence>MARFTLADGIRLRSLLTKQVQELEQEMLRVAFTVAEKGQPLQEQKRGVEDVDFEIKQVRQDIMLLDRLIYEANIANAIDYQGEAIPLVEAIEYAMQLRAQAKIYKQLGASSKEQPEFGYGDTVAYMRYARFEPDEYREKALQYERNANKVSGLVNAQNYQVELPFDASRYE</sequence>
<dbReference type="Gene3D" id="6.10.320.10">
    <property type="match status" value="1"/>
</dbReference>
<dbReference type="EMBL" id="NOKQ01000134">
    <property type="protein sequence ID" value="OZS79015.1"/>
    <property type="molecule type" value="Genomic_DNA"/>
</dbReference>
<name>A0A264W632_9BACL</name>
<accession>A0A264W632</accession>
<protein>
    <submittedName>
        <fullName evidence="1">Uncharacterized protein</fullName>
    </submittedName>
</protein>
<organism evidence="1 2">
    <name type="scientific">Tetzosporium hominis</name>
    <dbReference type="NCBI Taxonomy" id="2020506"/>
    <lineage>
        <taxon>Bacteria</taxon>
        <taxon>Bacillati</taxon>
        <taxon>Bacillota</taxon>
        <taxon>Bacilli</taxon>
        <taxon>Bacillales</taxon>
        <taxon>Caryophanaceae</taxon>
        <taxon>Tetzosporium</taxon>
    </lineage>
</organism>
<reference evidence="1 2" key="1">
    <citation type="submission" date="2017-07" db="EMBL/GenBank/DDBJ databases">
        <title>Tetzosporium hominis gen.nov. sp.nov.</title>
        <authorList>
            <person name="Tetz G."/>
            <person name="Tetz V."/>
        </authorList>
    </citation>
    <scope>NUCLEOTIDE SEQUENCE [LARGE SCALE GENOMIC DNA]</scope>
    <source>
        <strain evidence="1 2">VT-49</strain>
    </source>
</reference>
<evidence type="ECO:0000313" key="1">
    <source>
        <dbReference type="EMBL" id="OZS79015.1"/>
    </source>
</evidence>
<evidence type="ECO:0000313" key="2">
    <source>
        <dbReference type="Proteomes" id="UP000217065"/>
    </source>
</evidence>
<dbReference type="Proteomes" id="UP000217065">
    <property type="component" value="Unassembled WGS sequence"/>
</dbReference>
<dbReference type="AlphaFoldDB" id="A0A264W632"/>